<dbReference type="InterPro" id="IPR050194">
    <property type="entry name" value="Glycosyltransferase_grp1"/>
</dbReference>
<dbReference type="Pfam" id="PF00534">
    <property type="entry name" value="Glycos_transf_1"/>
    <property type="match status" value="1"/>
</dbReference>
<protein>
    <submittedName>
        <fullName evidence="3">Glycosyl transferase</fullName>
    </submittedName>
</protein>
<dbReference type="Gene3D" id="3.40.50.2000">
    <property type="entry name" value="Glycogen Phosphorylase B"/>
    <property type="match status" value="2"/>
</dbReference>
<dbReference type="SUPFAM" id="SSF53756">
    <property type="entry name" value="UDP-Glycosyltransferase/glycogen phosphorylase"/>
    <property type="match status" value="1"/>
</dbReference>
<organism evidence="3 4">
    <name type="scientific">Vulcanimicrobium alpinum</name>
    <dbReference type="NCBI Taxonomy" id="3016050"/>
    <lineage>
        <taxon>Bacteria</taxon>
        <taxon>Bacillati</taxon>
        <taxon>Vulcanimicrobiota</taxon>
        <taxon>Vulcanimicrobiia</taxon>
        <taxon>Vulcanimicrobiales</taxon>
        <taxon>Vulcanimicrobiaceae</taxon>
        <taxon>Vulcanimicrobium</taxon>
    </lineage>
</organism>
<evidence type="ECO:0000313" key="4">
    <source>
        <dbReference type="Proteomes" id="UP001317532"/>
    </source>
</evidence>
<dbReference type="RefSeq" id="WP_317994706.1">
    <property type="nucleotide sequence ID" value="NZ_AP025523.1"/>
</dbReference>
<dbReference type="InterPro" id="IPR028098">
    <property type="entry name" value="Glyco_trans_4-like_N"/>
</dbReference>
<dbReference type="GO" id="GO:0016757">
    <property type="term" value="F:glycosyltransferase activity"/>
    <property type="evidence" value="ECO:0007669"/>
    <property type="project" value="InterPro"/>
</dbReference>
<dbReference type="Pfam" id="PF13439">
    <property type="entry name" value="Glyco_transf_4"/>
    <property type="match status" value="1"/>
</dbReference>
<keyword evidence="3" id="KW-0808">Transferase</keyword>
<sequence length="328" mass="35717">MYTALYDARAVGDLVPAARVRTSFLQHAPLRSRAFRLYAPLYPRAFESFDLSAYDVIVSSTTSWAKGVRFRPDAVHVCYINTVSRFVFDAARYVGGFGAGMLARPLVARLAAWDVRAAQRPTRFVANSRNVAERVRRWYGRDADVLPCPVDVDRFTAGAGNGDYVVVVSRLLPYKRIDLAIAACALVGIPLHVLGTGPDERRLKRLAAGTRTTFHGLVDDAARNAIVGDARAAILPGEEDFGLVPLEAAAAGRPTIALRAGGALETIVEHETGAFFDVPEPASLAEALRRFDPAAYDPQCLRAHAERFAPPRFLARLRAIVDETAARG</sequence>
<dbReference type="KEGG" id="vab:WPS_23670"/>
<gene>
    <name evidence="3" type="ORF">WPS_23670</name>
</gene>
<reference evidence="3 4" key="1">
    <citation type="journal article" date="2022" name="ISME Commun">
        <title>Vulcanimicrobium alpinus gen. nov. sp. nov., the first cultivated representative of the candidate phylum 'Eremiobacterota', is a metabolically versatile aerobic anoxygenic phototroph.</title>
        <authorList>
            <person name="Yabe S."/>
            <person name="Muto K."/>
            <person name="Abe K."/>
            <person name="Yokota A."/>
            <person name="Staudigel H."/>
            <person name="Tebo B.M."/>
        </authorList>
    </citation>
    <scope>NUCLEOTIDE SEQUENCE [LARGE SCALE GENOMIC DNA]</scope>
    <source>
        <strain evidence="3 4">WC8-2</strain>
    </source>
</reference>
<dbReference type="PANTHER" id="PTHR45947">
    <property type="entry name" value="SULFOQUINOVOSYL TRANSFERASE SQD2"/>
    <property type="match status" value="1"/>
</dbReference>
<evidence type="ECO:0000259" key="1">
    <source>
        <dbReference type="Pfam" id="PF00534"/>
    </source>
</evidence>
<evidence type="ECO:0000259" key="2">
    <source>
        <dbReference type="Pfam" id="PF13439"/>
    </source>
</evidence>
<dbReference type="EMBL" id="AP025523">
    <property type="protein sequence ID" value="BDE07091.1"/>
    <property type="molecule type" value="Genomic_DNA"/>
</dbReference>
<proteinExistence type="predicted"/>
<feature type="domain" description="Glycosyl transferase family 1" evidence="1">
    <location>
        <begin position="160"/>
        <end position="291"/>
    </location>
</feature>
<feature type="domain" description="Glycosyltransferase subfamily 4-like N-terminal" evidence="2">
    <location>
        <begin position="30"/>
        <end position="154"/>
    </location>
</feature>
<dbReference type="PANTHER" id="PTHR45947:SF3">
    <property type="entry name" value="SULFOQUINOVOSYL TRANSFERASE SQD2"/>
    <property type="match status" value="1"/>
</dbReference>
<name>A0AAN2CAH0_UNVUL</name>
<dbReference type="Proteomes" id="UP001317532">
    <property type="component" value="Chromosome"/>
</dbReference>
<dbReference type="AlphaFoldDB" id="A0AAN2CAH0"/>
<keyword evidence="4" id="KW-1185">Reference proteome</keyword>
<accession>A0AAN2CAH0</accession>
<evidence type="ECO:0000313" key="3">
    <source>
        <dbReference type="EMBL" id="BDE07091.1"/>
    </source>
</evidence>
<dbReference type="InterPro" id="IPR001296">
    <property type="entry name" value="Glyco_trans_1"/>
</dbReference>